<dbReference type="EMBL" id="VSSQ01001219">
    <property type="protein sequence ID" value="MPM06334.1"/>
    <property type="molecule type" value="Genomic_DNA"/>
</dbReference>
<accession>A0A644WWB9</accession>
<sequence>MTIEDIIKPDSMTLGQVKMIPEVIETWLTFDEDYTFDTYLDDEVKMFARRYANACCPEVIKIEKLEWAGNWQGRINDYNSDITVWVTAVVDCGNDRILRMSFDLLDCNLMSDETGCSGLVYNPN</sequence>
<dbReference type="AlphaFoldDB" id="A0A644WWB9"/>
<reference evidence="1" key="1">
    <citation type="submission" date="2019-08" db="EMBL/GenBank/DDBJ databases">
        <authorList>
            <person name="Kucharzyk K."/>
            <person name="Murdoch R.W."/>
            <person name="Higgins S."/>
            <person name="Loffler F."/>
        </authorList>
    </citation>
    <scope>NUCLEOTIDE SEQUENCE</scope>
</reference>
<organism evidence="1">
    <name type="scientific">bioreactor metagenome</name>
    <dbReference type="NCBI Taxonomy" id="1076179"/>
    <lineage>
        <taxon>unclassified sequences</taxon>
        <taxon>metagenomes</taxon>
        <taxon>ecological metagenomes</taxon>
    </lineage>
</organism>
<name>A0A644WWB9_9ZZZZ</name>
<evidence type="ECO:0000313" key="1">
    <source>
        <dbReference type="EMBL" id="MPM06334.1"/>
    </source>
</evidence>
<gene>
    <name evidence="1" type="ORF">SDC9_52633</name>
</gene>
<proteinExistence type="predicted"/>
<protein>
    <submittedName>
        <fullName evidence="1">Uncharacterized protein</fullName>
    </submittedName>
</protein>
<comment type="caution">
    <text evidence="1">The sequence shown here is derived from an EMBL/GenBank/DDBJ whole genome shotgun (WGS) entry which is preliminary data.</text>
</comment>